<dbReference type="AlphaFoldDB" id="A0A4Y2KU97"/>
<dbReference type="PANTHER" id="PTHR47326">
    <property type="entry name" value="TRANSPOSABLE ELEMENT TC3 TRANSPOSASE-LIKE PROTEIN"/>
    <property type="match status" value="1"/>
</dbReference>
<name>A0A4Y2KU97_ARAVE</name>
<protein>
    <submittedName>
        <fullName evidence="1">Uncharacterized protein</fullName>
    </submittedName>
</protein>
<organism evidence="1 2">
    <name type="scientific">Araneus ventricosus</name>
    <name type="common">Orbweaver spider</name>
    <name type="synonym">Epeira ventricosa</name>
    <dbReference type="NCBI Taxonomy" id="182803"/>
    <lineage>
        <taxon>Eukaryota</taxon>
        <taxon>Metazoa</taxon>
        <taxon>Ecdysozoa</taxon>
        <taxon>Arthropoda</taxon>
        <taxon>Chelicerata</taxon>
        <taxon>Arachnida</taxon>
        <taxon>Araneae</taxon>
        <taxon>Araneomorphae</taxon>
        <taxon>Entelegynae</taxon>
        <taxon>Araneoidea</taxon>
        <taxon>Araneidae</taxon>
        <taxon>Araneus</taxon>
    </lineage>
</organism>
<dbReference type="PANTHER" id="PTHR47326:SF1">
    <property type="entry name" value="HTH PSQ-TYPE DOMAIN-CONTAINING PROTEIN"/>
    <property type="match status" value="1"/>
</dbReference>
<gene>
    <name evidence="1" type="ORF">AVEN_261888_1</name>
</gene>
<dbReference type="Proteomes" id="UP000499080">
    <property type="component" value="Unassembled WGS sequence"/>
</dbReference>
<accession>A0A4Y2KU97</accession>
<comment type="caution">
    <text evidence="1">The sequence shown here is derived from an EMBL/GenBank/DDBJ whole genome shotgun (WGS) entry which is preliminary data.</text>
</comment>
<evidence type="ECO:0000313" key="2">
    <source>
        <dbReference type="Proteomes" id="UP000499080"/>
    </source>
</evidence>
<dbReference type="Gene3D" id="3.30.420.10">
    <property type="entry name" value="Ribonuclease H-like superfamily/Ribonuclease H"/>
    <property type="match status" value="1"/>
</dbReference>
<reference evidence="1 2" key="1">
    <citation type="journal article" date="2019" name="Sci. Rep.">
        <title>Orb-weaving spider Araneus ventricosus genome elucidates the spidroin gene catalogue.</title>
        <authorList>
            <person name="Kono N."/>
            <person name="Nakamura H."/>
            <person name="Ohtoshi R."/>
            <person name="Moran D.A.P."/>
            <person name="Shinohara A."/>
            <person name="Yoshida Y."/>
            <person name="Fujiwara M."/>
            <person name="Mori M."/>
            <person name="Tomita M."/>
            <person name="Arakawa K."/>
        </authorList>
    </citation>
    <scope>NUCLEOTIDE SEQUENCE [LARGE SCALE GENOMIC DNA]</scope>
</reference>
<dbReference type="OrthoDB" id="9971063at2759"/>
<dbReference type="InterPro" id="IPR036397">
    <property type="entry name" value="RNaseH_sf"/>
</dbReference>
<sequence>MALDLGDGAHFHSPGCVNKQNFRYCSPNNPKQIHEQPHHSERVTVWCAVADFWVIGTYFFQENSKTVTVTSACYVDMLRNFLHGSYVTYPHNLLYEHGNLVVWFQQEGATAHTAGLSMDLLKEKFQKCLISLRADIS</sequence>
<dbReference type="GO" id="GO:0003676">
    <property type="term" value="F:nucleic acid binding"/>
    <property type="evidence" value="ECO:0007669"/>
    <property type="project" value="InterPro"/>
</dbReference>
<keyword evidence="2" id="KW-1185">Reference proteome</keyword>
<evidence type="ECO:0000313" key="1">
    <source>
        <dbReference type="EMBL" id="GBN05921.1"/>
    </source>
</evidence>
<dbReference type="EMBL" id="BGPR01005012">
    <property type="protein sequence ID" value="GBN05921.1"/>
    <property type="molecule type" value="Genomic_DNA"/>
</dbReference>
<proteinExistence type="predicted"/>